<feature type="region of interest" description="Disordered" evidence="1">
    <location>
        <begin position="75"/>
        <end position="108"/>
    </location>
</feature>
<dbReference type="Proteomes" id="UP001432027">
    <property type="component" value="Unassembled WGS sequence"/>
</dbReference>
<evidence type="ECO:0000313" key="3">
    <source>
        <dbReference type="Proteomes" id="UP001432027"/>
    </source>
</evidence>
<comment type="caution">
    <text evidence="2">The sequence shown here is derived from an EMBL/GenBank/DDBJ whole genome shotgun (WGS) entry which is preliminary data.</text>
</comment>
<evidence type="ECO:0008006" key="4">
    <source>
        <dbReference type="Google" id="ProtNLM"/>
    </source>
</evidence>
<dbReference type="AlphaFoldDB" id="A0AAV5TAJ4"/>
<feature type="non-terminal residue" evidence="2">
    <location>
        <position position="1"/>
    </location>
</feature>
<protein>
    <recommendedName>
        <fullName evidence="4">Ribosomal protein</fullName>
    </recommendedName>
</protein>
<organism evidence="2 3">
    <name type="scientific">Pristionchus entomophagus</name>
    <dbReference type="NCBI Taxonomy" id="358040"/>
    <lineage>
        <taxon>Eukaryota</taxon>
        <taxon>Metazoa</taxon>
        <taxon>Ecdysozoa</taxon>
        <taxon>Nematoda</taxon>
        <taxon>Chromadorea</taxon>
        <taxon>Rhabditida</taxon>
        <taxon>Rhabditina</taxon>
        <taxon>Diplogasteromorpha</taxon>
        <taxon>Diplogasteroidea</taxon>
        <taxon>Neodiplogasteridae</taxon>
        <taxon>Pristionchus</taxon>
    </lineage>
</organism>
<accession>A0AAV5TAJ4</accession>
<proteinExistence type="predicted"/>
<name>A0AAV5TAJ4_9BILA</name>
<evidence type="ECO:0000256" key="1">
    <source>
        <dbReference type="SAM" id="MobiDB-lite"/>
    </source>
</evidence>
<evidence type="ECO:0000313" key="2">
    <source>
        <dbReference type="EMBL" id="GMS91957.1"/>
    </source>
</evidence>
<reference evidence="2" key="1">
    <citation type="submission" date="2023-10" db="EMBL/GenBank/DDBJ databases">
        <title>Genome assembly of Pristionchus species.</title>
        <authorList>
            <person name="Yoshida K."/>
            <person name="Sommer R.J."/>
        </authorList>
    </citation>
    <scope>NUCLEOTIDE SEQUENCE</scope>
    <source>
        <strain evidence="2">RS0144</strain>
    </source>
</reference>
<keyword evidence="3" id="KW-1185">Reference proteome</keyword>
<feature type="compositionally biased region" description="Low complexity" evidence="1">
    <location>
        <begin position="75"/>
        <end position="94"/>
    </location>
</feature>
<feature type="non-terminal residue" evidence="2">
    <location>
        <position position="108"/>
    </location>
</feature>
<dbReference type="EMBL" id="BTSX01000004">
    <property type="protein sequence ID" value="GMS91957.1"/>
    <property type="molecule type" value="Genomic_DNA"/>
</dbReference>
<gene>
    <name evidence="2" type="ORF">PENTCL1PPCAC_14132</name>
</gene>
<sequence>FFFIRVLTNKANQKVNSTDKRKENNGEGINIGGSLAFMYRLRLDIHEQFIGIKRYLKDEARKGFCFKIWGMIDESSTSCSSSKSFSPVCSSSPTGKKPCLPRAGIKEA</sequence>